<dbReference type="EMBL" id="ABWL02000002">
    <property type="protein sequence ID" value="EFE10033.1"/>
    <property type="molecule type" value="Genomic_DNA"/>
</dbReference>
<gene>
    <name evidence="1" type="ORF">CIT292_06199</name>
</gene>
<evidence type="ECO:0000313" key="2">
    <source>
        <dbReference type="Proteomes" id="UP000003880"/>
    </source>
</evidence>
<protein>
    <submittedName>
        <fullName evidence="1">Uncharacterized protein</fullName>
    </submittedName>
</protein>
<dbReference type="Proteomes" id="UP000003880">
    <property type="component" value="Unassembled WGS sequence"/>
</dbReference>
<evidence type="ECO:0000313" key="1">
    <source>
        <dbReference type="EMBL" id="EFE10033.1"/>
    </source>
</evidence>
<dbReference type="HOGENOM" id="CLU_3078194_0_0_6"/>
<proteinExistence type="predicted"/>
<reference evidence="1 2" key="1">
    <citation type="submission" date="2010-02" db="EMBL/GenBank/DDBJ databases">
        <authorList>
            <person name="Weinstock G."/>
            <person name="Sodergren E."/>
            <person name="Clifton S."/>
            <person name="Fulton L."/>
            <person name="Fulton B."/>
            <person name="Courtney L."/>
            <person name="Fronick C."/>
            <person name="Harrison M."/>
            <person name="Strong C."/>
            <person name="Farmer C."/>
            <person name="Delahaunty K."/>
            <person name="Markovic C."/>
            <person name="Hall O."/>
            <person name="Minx P."/>
            <person name="Tomlinson C."/>
            <person name="Mitreva M."/>
            <person name="Nelson J."/>
            <person name="Hou S."/>
            <person name="Wollam A."/>
            <person name="Pepin K.H."/>
            <person name="Johnson M."/>
            <person name="Bhonagiri V."/>
            <person name="Zhang X."/>
            <person name="Suruliraj S."/>
            <person name="Warren W."/>
            <person name="Chinwalla A."/>
            <person name="Mardis E.R."/>
            <person name="Wilson R.K."/>
        </authorList>
    </citation>
    <scope>NUCLEOTIDE SEQUENCE [LARGE SCALE GENOMIC DNA]</scope>
    <source>
        <strain evidence="1 2">ATCC 29220</strain>
    </source>
</reference>
<dbReference type="AlphaFoldDB" id="D4B7A3"/>
<organism evidence="1 2">
    <name type="scientific">Citrobacter youngae ATCC 29220</name>
    <dbReference type="NCBI Taxonomy" id="500640"/>
    <lineage>
        <taxon>Bacteria</taxon>
        <taxon>Pseudomonadati</taxon>
        <taxon>Pseudomonadota</taxon>
        <taxon>Gammaproteobacteria</taxon>
        <taxon>Enterobacterales</taxon>
        <taxon>Enterobacteriaceae</taxon>
        <taxon>Citrobacter</taxon>
        <taxon>Citrobacter freundii complex</taxon>
    </lineage>
</organism>
<comment type="caution">
    <text evidence="1">The sequence shown here is derived from an EMBL/GenBank/DDBJ whole genome shotgun (WGS) entry which is preliminary data.</text>
</comment>
<name>D4B7A3_9ENTR</name>
<accession>D4B7A3</accession>
<sequence>MNKRNNSLSTLYNNRDAHRNIATRKGHIFSCWMILTNGKHVNFVNLKKVNEQ</sequence>